<dbReference type="GO" id="GO:0032259">
    <property type="term" value="P:methylation"/>
    <property type="evidence" value="ECO:0007669"/>
    <property type="project" value="UniProtKB-KW"/>
</dbReference>
<dbReference type="EMBL" id="CSTE01000002">
    <property type="protein sequence ID" value="CQR50114.1"/>
    <property type="molecule type" value="Genomic_DNA"/>
</dbReference>
<keyword evidence="2" id="KW-0808">Transferase</keyword>
<evidence type="ECO:0000313" key="3">
    <source>
        <dbReference type="Proteomes" id="UP000198902"/>
    </source>
</evidence>
<dbReference type="InterPro" id="IPR025714">
    <property type="entry name" value="Methyltranfer_dom"/>
</dbReference>
<gene>
    <name evidence="2" type="primary">ubiE_3</name>
    <name evidence="2" type="ORF">BN996_01591</name>
</gene>
<dbReference type="CDD" id="cd02440">
    <property type="entry name" value="AdoMet_MTases"/>
    <property type="match status" value="1"/>
</dbReference>
<sequence length="199" mass="21793">MERFQNTSLPDWDWWGKLWPTPGETLRELGLSAGDTVAEIGCGNGYFALPAARIVAPAPVYAVDLDDGLLAELDHLADQQRIDNVATVRGDARELSAHLSDPVDVALFANAFHGVDDRDEFLTEVESVLADGGRFVVVNWRPLPRSETTVAGEPRGPPTDLRLGPEETAAMVEEATDLAVTAEIDVPPYHYALVFERRE</sequence>
<dbReference type="Gene3D" id="3.40.50.150">
    <property type="entry name" value="Vaccinia Virus protein VP39"/>
    <property type="match status" value="1"/>
</dbReference>
<dbReference type="PANTHER" id="PTHR43861">
    <property type="entry name" value="TRANS-ACONITATE 2-METHYLTRANSFERASE-RELATED"/>
    <property type="match status" value="1"/>
</dbReference>
<dbReference type="AlphaFoldDB" id="A0A0D6JQH8"/>
<dbReference type="Proteomes" id="UP000198902">
    <property type="component" value="Unassembled WGS sequence"/>
</dbReference>
<keyword evidence="2" id="KW-0489">Methyltransferase</keyword>
<dbReference type="InterPro" id="IPR029063">
    <property type="entry name" value="SAM-dependent_MTases_sf"/>
</dbReference>
<proteinExistence type="predicted"/>
<dbReference type="GO" id="GO:0008168">
    <property type="term" value="F:methyltransferase activity"/>
    <property type="evidence" value="ECO:0007669"/>
    <property type="project" value="UniProtKB-KW"/>
</dbReference>
<organism evidence="2 3">
    <name type="scientific">Haloferax massiliensis</name>
    <dbReference type="NCBI Taxonomy" id="1476858"/>
    <lineage>
        <taxon>Archaea</taxon>
        <taxon>Methanobacteriati</taxon>
        <taxon>Methanobacteriota</taxon>
        <taxon>Stenosarchaea group</taxon>
        <taxon>Halobacteria</taxon>
        <taxon>Halobacteriales</taxon>
        <taxon>Haloferacaceae</taxon>
        <taxon>Haloferax</taxon>
    </lineage>
</organism>
<reference evidence="3" key="1">
    <citation type="submission" date="2015-03" db="EMBL/GenBank/DDBJ databases">
        <authorList>
            <person name="Urmite Genomes"/>
        </authorList>
    </citation>
    <scope>NUCLEOTIDE SEQUENCE [LARGE SCALE GENOMIC DNA]</scope>
    <source>
        <strain evidence="3">Arc-Hr</strain>
    </source>
</reference>
<dbReference type="OrthoDB" id="1018at2157"/>
<name>A0A0D6JQH8_9EURY</name>
<dbReference type="SUPFAM" id="SSF53335">
    <property type="entry name" value="S-adenosyl-L-methionine-dependent methyltransferases"/>
    <property type="match status" value="1"/>
</dbReference>
<dbReference type="Pfam" id="PF13847">
    <property type="entry name" value="Methyltransf_31"/>
    <property type="match status" value="1"/>
</dbReference>
<accession>A0A0D6JQH8</accession>
<keyword evidence="3" id="KW-1185">Reference proteome</keyword>
<keyword evidence="2" id="KW-0830">Ubiquinone</keyword>
<feature type="domain" description="Methyltransferase" evidence="1">
    <location>
        <begin position="32"/>
        <end position="141"/>
    </location>
</feature>
<dbReference type="RefSeq" id="WP_089778044.1">
    <property type="nucleotide sequence ID" value="NZ_CABLRR010000002.1"/>
</dbReference>
<evidence type="ECO:0000259" key="1">
    <source>
        <dbReference type="Pfam" id="PF13847"/>
    </source>
</evidence>
<protein>
    <submittedName>
        <fullName evidence="2">Ubiquinone/menaquinone biosynthesis C-methyltransferase UbiE</fullName>
    </submittedName>
</protein>
<evidence type="ECO:0000313" key="2">
    <source>
        <dbReference type="EMBL" id="CQR50114.1"/>
    </source>
</evidence>